<name>A0ABV4SX49_9ACTN</name>
<dbReference type="RefSeq" id="WP_372566358.1">
    <property type="nucleotide sequence ID" value="NZ_JBGOSP010000036.1"/>
</dbReference>
<dbReference type="InterPro" id="IPR023393">
    <property type="entry name" value="START-like_dom_sf"/>
</dbReference>
<evidence type="ECO:0000313" key="3">
    <source>
        <dbReference type="EMBL" id="MFA3842342.1"/>
    </source>
</evidence>
<evidence type="ECO:0000256" key="1">
    <source>
        <dbReference type="ARBA" id="ARBA00006817"/>
    </source>
</evidence>
<protein>
    <submittedName>
        <fullName evidence="3">SRPBCC family protein</fullName>
    </submittedName>
</protein>
<accession>A0ABV4SX49</accession>
<feature type="domain" description="Activator of Hsp90 ATPase homologue 1/2-like C-terminal" evidence="2">
    <location>
        <begin position="13"/>
        <end position="152"/>
    </location>
</feature>
<reference evidence="3 4" key="1">
    <citation type="submission" date="2024-08" db="EMBL/GenBank/DDBJ databases">
        <title>Genome sequence of Streptomyces aureus CACIA-1.46HGO.</title>
        <authorList>
            <person name="Evangelista-Martinez Z."/>
        </authorList>
    </citation>
    <scope>NUCLEOTIDE SEQUENCE [LARGE SCALE GENOMIC DNA]</scope>
    <source>
        <strain evidence="3 4">CACIA-1.46HGO</strain>
    </source>
</reference>
<comment type="similarity">
    <text evidence="1">Belongs to the AHA1 family.</text>
</comment>
<evidence type="ECO:0000313" key="4">
    <source>
        <dbReference type="Proteomes" id="UP001571476"/>
    </source>
</evidence>
<sequence>MRRTDSARRIIAAPPAIVYGALVDRESIEAWLPPDGMSGRVERWDPRPGGGFRMVLTYLDAADSPGKTSAATDVVDVGFAALMPPERVVQRAVFESDDPSYAGTMTMTWNLTATGGGTEVTVSATDVPPGIDRAAHEAGIASSLANLASYVEGSL</sequence>
<dbReference type="Proteomes" id="UP001571476">
    <property type="component" value="Unassembled WGS sequence"/>
</dbReference>
<organism evidence="3 4">
    <name type="scientific">Streptomyces aureus</name>
    <dbReference type="NCBI Taxonomy" id="193461"/>
    <lineage>
        <taxon>Bacteria</taxon>
        <taxon>Bacillati</taxon>
        <taxon>Actinomycetota</taxon>
        <taxon>Actinomycetes</taxon>
        <taxon>Kitasatosporales</taxon>
        <taxon>Streptomycetaceae</taxon>
        <taxon>Streptomyces</taxon>
    </lineage>
</organism>
<dbReference type="CDD" id="cd08895">
    <property type="entry name" value="SRPBCC_CalC_Aha1-like_2"/>
    <property type="match status" value="1"/>
</dbReference>
<dbReference type="Gene3D" id="3.30.530.20">
    <property type="match status" value="1"/>
</dbReference>
<comment type="caution">
    <text evidence="3">The sequence shown here is derived from an EMBL/GenBank/DDBJ whole genome shotgun (WGS) entry which is preliminary data.</text>
</comment>
<proteinExistence type="inferred from homology"/>
<dbReference type="SUPFAM" id="SSF55961">
    <property type="entry name" value="Bet v1-like"/>
    <property type="match status" value="1"/>
</dbReference>
<gene>
    <name evidence="3" type="ORF">ACEG43_40205</name>
</gene>
<evidence type="ECO:0000259" key="2">
    <source>
        <dbReference type="Pfam" id="PF08327"/>
    </source>
</evidence>
<dbReference type="Pfam" id="PF08327">
    <property type="entry name" value="AHSA1"/>
    <property type="match status" value="1"/>
</dbReference>
<dbReference type="EMBL" id="JBGOSP010000036">
    <property type="protein sequence ID" value="MFA3842342.1"/>
    <property type="molecule type" value="Genomic_DNA"/>
</dbReference>
<dbReference type="InterPro" id="IPR013538">
    <property type="entry name" value="ASHA1/2-like_C"/>
</dbReference>
<keyword evidence="4" id="KW-1185">Reference proteome</keyword>